<feature type="transmembrane region" description="Helical" evidence="1">
    <location>
        <begin position="86"/>
        <end position="104"/>
    </location>
</feature>
<proteinExistence type="predicted"/>
<evidence type="ECO:0000256" key="1">
    <source>
        <dbReference type="SAM" id="Phobius"/>
    </source>
</evidence>
<organism evidence="2 3">
    <name type="scientific">Plantactinospora soyae</name>
    <dbReference type="NCBI Taxonomy" id="1544732"/>
    <lineage>
        <taxon>Bacteria</taxon>
        <taxon>Bacillati</taxon>
        <taxon>Actinomycetota</taxon>
        <taxon>Actinomycetes</taxon>
        <taxon>Micromonosporales</taxon>
        <taxon>Micromonosporaceae</taxon>
        <taxon>Plantactinospora</taxon>
    </lineage>
</organism>
<comment type="caution">
    <text evidence="2">The sequence shown here is derived from an EMBL/GenBank/DDBJ whole genome shotgun (WGS) entry which is preliminary data.</text>
</comment>
<keyword evidence="1" id="KW-0812">Transmembrane</keyword>
<accession>A0A927MHZ5</accession>
<protein>
    <recommendedName>
        <fullName evidence="4">Integral membrane protein</fullName>
    </recommendedName>
</protein>
<dbReference type="AlphaFoldDB" id="A0A927MHZ5"/>
<sequence length="105" mass="11604">MWKLPVPIGVNVLLGIPAIIPLFLAWYLMVNGPLAALGWTQRDPNESDGMLLWLVIAAPVFCLFGAIWGLVNLGMRRRTAVPAPQYWLTSVAASFVPYIAGFFLF</sequence>
<evidence type="ECO:0000313" key="3">
    <source>
        <dbReference type="Proteomes" id="UP000649753"/>
    </source>
</evidence>
<dbReference type="RefSeq" id="WP_192770563.1">
    <property type="nucleotide sequence ID" value="NZ_JADBEB010000001.1"/>
</dbReference>
<name>A0A927MHZ5_9ACTN</name>
<keyword evidence="1" id="KW-1133">Transmembrane helix</keyword>
<dbReference type="Proteomes" id="UP000649753">
    <property type="component" value="Unassembled WGS sequence"/>
</dbReference>
<dbReference type="EMBL" id="JADBEB010000001">
    <property type="protein sequence ID" value="MBE1491500.1"/>
    <property type="molecule type" value="Genomic_DNA"/>
</dbReference>
<keyword evidence="1" id="KW-0472">Membrane</keyword>
<feature type="transmembrane region" description="Helical" evidence="1">
    <location>
        <begin position="12"/>
        <end position="30"/>
    </location>
</feature>
<evidence type="ECO:0008006" key="4">
    <source>
        <dbReference type="Google" id="ProtNLM"/>
    </source>
</evidence>
<reference evidence="2" key="1">
    <citation type="submission" date="2020-10" db="EMBL/GenBank/DDBJ databases">
        <title>Sequencing the genomes of 1000 actinobacteria strains.</title>
        <authorList>
            <person name="Klenk H.-P."/>
        </authorList>
    </citation>
    <scope>NUCLEOTIDE SEQUENCE</scope>
    <source>
        <strain evidence="2">DSM 46832</strain>
    </source>
</reference>
<keyword evidence="3" id="KW-1185">Reference proteome</keyword>
<feature type="transmembrane region" description="Helical" evidence="1">
    <location>
        <begin position="50"/>
        <end position="74"/>
    </location>
</feature>
<evidence type="ECO:0000313" key="2">
    <source>
        <dbReference type="EMBL" id="MBE1491500.1"/>
    </source>
</evidence>
<gene>
    <name evidence="2" type="ORF">H4W31_007138</name>
</gene>